<keyword evidence="4 6" id="KW-0238">DNA-binding</keyword>
<reference evidence="8 9" key="1">
    <citation type="submission" date="2016-08" db="EMBL/GenBank/DDBJ databases">
        <authorList>
            <person name="Seilhamer J.J."/>
        </authorList>
    </citation>
    <scope>NUCLEOTIDE SEQUENCE [LARGE SCALE GENOMIC DNA]</scope>
    <source>
        <strain evidence="8">ING2-E5A</strain>
    </source>
</reference>
<gene>
    <name evidence="6 8" type="primary">rex</name>
    <name evidence="8" type="ORF">ING2E5A_0471</name>
</gene>
<evidence type="ECO:0000256" key="6">
    <source>
        <dbReference type="HAMAP-Rule" id="MF_01131"/>
    </source>
</evidence>
<evidence type="ECO:0000256" key="3">
    <source>
        <dbReference type="ARBA" id="ARBA00023015"/>
    </source>
</evidence>
<dbReference type="SMART" id="SM00881">
    <property type="entry name" value="CoA_binding"/>
    <property type="match status" value="1"/>
</dbReference>
<dbReference type="InterPro" id="IPR036390">
    <property type="entry name" value="WH_DNA-bd_sf"/>
</dbReference>
<name>A0A1G4G4E5_9BACT</name>
<dbReference type="Pfam" id="PF02629">
    <property type="entry name" value="CoA_binding"/>
    <property type="match status" value="1"/>
</dbReference>
<evidence type="ECO:0000313" key="8">
    <source>
        <dbReference type="EMBL" id="SCM55597.1"/>
    </source>
</evidence>
<dbReference type="InterPro" id="IPR036291">
    <property type="entry name" value="NAD(P)-bd_dom_sf"/>
</dbReference>
<sequence>MQIKTDLLMNRDNYHSRIPEPALRRLPWYLSYVKLLKKQGYSKVSSTQIAKKINVSATQIAKDLSYVNVSGKTRVGYDIDRLIEVLDDFLGFKRMHTAVLFGVGSLGAALLSDSGLEQYGLKIRAGFDVDASIVGQKINNIPVFHSDEFVLRNKKIEAQIGVLTVPPDIAQEVADFMIEGGIEAIWNFTPFRIRVPEHIVLQNTSLYAHLAVMFNRLVKEE</sequence>
<keyword evidence="6" id="KW-0520">NAD</keyword>
<dbReference type="PANTHER" id="PTHR35786:SF1">
    <property type="entry name" value="REDOX-SENSING TRANSCRIPTIONAL REPRESSOR REX 1"/>
    <property type="match status" value="1"/>
</dbReference>
<dbReference type="PANTHER" id="PTHR35786">
    <property type="entry name" value="REDOX-SENSING TRANSCRIPTIONAL REPRESSOR REX"/>
    <property type="match status" value="1"/>
</dbReference>
<evidence type="ECO:0000259" key="7">
    <source>
        <dbReference type="SMART" id="SM00881"/>
    </source>
</evidence>
<dbReference type="Pfam" id="PF06971">
    <property type="entry name" value="Put_DNA-bind_N"/>
    <property type="match status" value="1"/>
</dbReference>
<dbReference type="Gene3D" id="1.10.10.10">
    <property type="entry name" value="Winged helix-like DNA-binding domain superfamily/Winged helix DNA-binding domain"/>
    <property type="match status" value="1"/>
</dbReference>
<feature type="binding site" evidence="6">
    <location>
        <begin position="102"/>
        <end position="107"/>
    </location>
    <ligand>
        <name>NAD(+)</name>
        <dbReference type="ChEBI" id="CHEBI:57540"/>
    </ligand>
</feature>
<protein>
    <recommendedName>
        <fullName evidence="6">Redox-sensing transcriptional repressor Rex</fullName>
    </recommendedName>
</protein>
<comment type="function">
    <text evidence="6">Modulates transcription in response to changes in cellular NADH/NAD(+) redox state.</text>
</comment>
<evidence type="ECO:0000256" key="1">
    <source>
        <dbReference type="ARBA" id="ARBA00022490"/>
    </source>
</evidence>
<dbReference type="NCBIfam" id="NF003994">
    <property type="entry name" value="PRK05472.2-3"/>
    <property type="match status" value="1"/>
</dbReference>
<evidence type="ECO:0000256" key="5">
    <source>
        <dbReference type="ARBA" id="ARBA00023163"/>
    </source>
</evidence>
<comment type="subunit">
    <text evidence="6">Homodimer.</text>
</comment>
<feature type="DNA-binding region" description="H-T-H motif" evidence="6">
    <location>
        <begin position="28"/>
        <end position="67"/>
    </location>
</feature>
<dbReference type="SUPFAM" id="SSF51735">
    <property type="entry name" value="NAD(P)-binding Rossmann-fold domains"/>
    <property type="match status" value="1"/>
</dbReference>
<dbReference type="KEGG" id="pmuc:ING2E5A_0471"/>
<dbReference type="STRING" id="1642646.ING2E5A_0471"/>
<dbReference type="InterPro" id="IPR036388">
    <property type="entry name" value="WH-like_DNA-bd_sf"/>
</dbReference>
<proteinExistence type="inferred from homology"/>
<organism evidence="8 9">
    <name type="scientific">Petrimonas mucosa</name>
    <dbReference type="NCBI Taxonomy" id="1642646"/>
    <lineage>
        <taxon>Bacteria</taxon>
        <taxon>Pseudomonadati</taxon>
        <taxon>Bacteroidota</taxon>
        <taxon>Bacteroidia</taxon>
        <taxon>Bacteroidales</taxon>
        <taxon>Dysgonomonadaceae</taxon>
        <taxon>Petrimonas</taxon>
    </lineage>
</organism>
<dbReference type="InterPro" id="IPR022876">
    <property type="entry name" value="Tscrpt_rep_Rex"/>
</dbReference>
<comment type="subcellular location">
    <subcellularLocation>
        <location evidence="6">Cytoplasm</location>
    </subcellularLocation>
</comment>
<evidence type="ECO:0000313" key="9">
    <source>
        <dbReference type="Proteomes" id="UP000178485"/>
    </source>
</evidence>
<dbReference type="GO" id="GO:0051775">
    <property type="term" value="P:response to redox state"/>
    <property type="evidence" value="ECO:0007669"/>
    <property type="project" value="InterPro"/>
</dbReference>
<dbReference type="InterPro" id="IPR003781">
    <property type="entry name" value="CoA-bd"/>
</dbReference>
<dbReference type="Proteomes" id="UP000178485">
    <property type="component" value="Chromosome i"/>
</dbReference>
<dbReference type="EMBL" id="LT608328">
    <property type="protein sequence ID" value="SCM55597.1"/>
    <property type="molecule type" value="Genomic_DNA"/>
</dbReference>
<dbReference type="Gene3D" id="3.40.50.720">
    <property type="entry name" value="NAD(P)-binding Rossmann-like Domain"/>
    <property type="match status" value="1"/>
</dbReference>
<comment type="similarity">
    <text evidence="6">Belongs to the transcriptional regulatory Rex family.</text>
</comment>
<keyword evidence="3 6" id="KW-0805">Transcription regulation</keyword>
<dbReference type="GO" id="GO:0003677">
    <property type="term" value="F:DNA binding"/>
    <property type="evidence" value="ECO:0007669"/>
    <property type="project" value="UniProtKB-UniRule"/>
</dbReference>
<dbReference type="NCBIfam" id="NF003995">
    <property type="entry name" value="PRK05472.2-4"/>
    <property type="match status" value="1"/>
</dbReference>
<keyword evidence="2 6" id="KW-0678">Repressor</keyword>
<keyword evidence="5 6" id="KW-0804">Transcription</keyword>
<keyword evidence="9" id="KW-1185">Reference proteome</keyword>
<dbReference type="SUPFAM" id="SSF46785">
    <property type="entry name" value="Winged helix' DNA-binding domain"/>
    <property type="match status" value="1"/>
</dbReference>
<evidence type="ECO:0000256" key="4">
    <source>
        <dbReference type="ARBA" id="ARBA00023125"/>
    </source>
</evidence>
<accession>A0A1G4G4E5</accession>
<dbReference type="HAMAP" id="MF_01131">
    <property type="entry name" value="Rex"/>
    <property type="match status" value="1"/>
</dbReference>
<dbReference type="InterPro" id="IPR009718">
    <property type="entry name" value="Rex_DNA-bd_C_dom"/>
</dbReference>
<dbReference type="GO" id="GO:0045892">
    <property type="term" value="P:negative regulation of DNA-templated transcription"/>
    <property type="evidence" value="ECO:0007669"/>
    <property type="project" value="InterPro"/>
</dbReference>
<keyword evidence="1 6" id="KW-0963">Cytoplasm</keyword>
<evidence type="ECO:0000256" key="2">
    <source>
        <dbReference type="ARBA" id="ARBA00022491"/>
    </source>
</evidence>
<feature type="domain" description="CoA-binding" evidence="7">
    <location>
        <begin position="91"/>
        <end position="192"/>
    </location>
</feature>
<dbReference type="GO" id="GO:0005737">
    <property type="term" value="C:cytoplasm"/>
    <property type="evidence" value="ECO:0007669"/>
    <property type="project" value="UniProtKB-SubCell"/>
</dbReference>
<dbReference type="NCBIfam" id="NF003996">
    <property type="entry name" value="PRK05472.2-5"/>
    <property type="match status" value="1"/>
</dbReference>
<dbReference type="AlphaFoldDB" id="A0A1G4G4E5"/>
<dbReference type="GO" id="GO:0003700">
    <property type="term" value="F:DNA-binding transcription factor activity"/>
    <property type="evidence" value="ECO:0007669"/>
    <property type="project" value="UniProtKB-UniRule"/>
</dbReference>